<dbReference type="Proteomes" id="UP000587462">
    <property type="component" value="Unassembled WGS sequence"/>
</dbReference>
<gene>
    <name evidence="2" type="ORF">HG542_19600</name>
</gene>
<keyword evidence="3" id="KW-1185">Reference proteome</keyword>
<dbReference type="EMBL" id="JABBXF010000043">
    <property type="protein sequence ID" value="NVK79861.1"/>
    <property type="molecule type" value="Genomic_DNA"/>
</dbReference>
<evidence type="ECO:0000256" key="1">
    <source>
        <dbReference type="SAM" id="MobiDB-lite"/>
    </source>
</evidence>
<comment type="caution">
    <text evidence="2">The sequence shown here is derived from an EMBL/GenBank/DDBJ whole genome shotgun (WGS) entry which is preliminary data.</text>
</comment>
<sequence>MLLVLGCVWWWAAVRLAVQPGRLGAVEGLVGAAGWGLSLLPVHCVPRNGRGSRSAAVWRRRRPGARRRP</sequence>
<proteinExistence type="predicted"/>
<feature type="compositionally biased region" description="Basic residues" evidence="1">
    <location>
        <begin position="58"/>
        <end position="69"/>
    </location>
</feature>
<dbReference type="AlphaFoldDB" id="A0A7Y7E8W2"/>
<reference evidence="2 3" key="1">
    <citation type="submission" date="2020-04" db="EMBL/GenBank/DDBJ databases">
        <title>Draft Genome Sequence of Streptomyces morookaense DSM 40503, an 8-azaguanine-producing strain.</title>
        <authorList>
            <person name="Qi J."/>
            <person name="Gao J.-M."/>
        </authorList>
    </citation>
    <scope>NUCLEOTIDE SEQUENCE [LARGE SCALE GENOMIC DNA]</scope>
    <source>
        <strain evidence="2 3">DSM 40503</strain>
    </source>
</reference>
<accession>A0A7Y7E8W2</accession>
<protein>
    <submittedName>
        <fullName evidence="2">Uncharacterized protein</fullName>
    </submittedName>
</protein>
<evidence type="ECO:0000313" key="2">
    <source>
        <dbReference type="EMBL" id="NVK79861.1"/>
    </source>
</evidence>
<name>A0A7Y7E8W2_STRMO</name>
<organism evidence="2 3">
    <name type="scientific">Streptomyces morookaense</name>
    <name type="common">Streptoverticillium morookaense</name>
    <dbReference type="NCBI Taxonomy" id="1970"/>
    <lineage>
        <taxon>Bacteria</taxon>
        <taxon>Bacillati</taxon>
        <taxon>Actinomycetota</taxon>
        <taxon>Actinomycetes</taxon>
        <taxon>Kitasatosporales</taxon>
        <taxon>Streptomycetaceae</taxon>
        <taxon>Streptomyces</taxon>
    </lineage>
</organism>
<evidence type="ECO:0000313" key="3">
    <source>
        <dbReference type="Proteomes" id="UP000587462"/>
    </source>
</evidence>
<feature type="region of interest" description="Disordered" evidence="1">
    <location>
        <begin position="49"/>
        <end position="69"/>
    </location>
</feature>